<evidence type="ECO:0000313" key="1">
    <source>
        <dbReference type="EMBL" id="EJW88770.1"/>
    </source>
</evidence>
<protein>
    <submittedName>
        <fullName evidence="1">Uncharacterized protein</fullName>
    </submittedName>
</protein>
<comment type="caution">
    <text evidence="1">The sequence shown here is derived from an EMBL/GenBank/DDBJ whole genome shotgun (WGS) entry which is preliminary data.</text>
</comment>
<evidence type="ECO:0000313" key="2">
    <source>
        <dbReference type="Proteomes" id="UP000004810"/>
    </source>
</evidence>
<name>J9BMI9_WUCBA</name>
<dbReference type="EMBL" id="ADBV01000047">
    <property type="protein sequence ID" value="EJW88770.1"/>
    <property type="molecule type" value="Genomic_DNA"/>
</dbReference>
<proteinExistence type="predicted"/>
<accession>J9BMI9</accession>
<dbReference type="Proteomes" id="UP000004810">
    <property type="component" value="Unassembled WGS sequence"/>
</dbReference>
<sequence length="112" mass="12737">MLSVFGEVNNDNATTIILLNVNKEVEPTMTDGKKVISGEKENNTTNTLQFPSMVRQILQMQFAKRKMKVKVKTRRELSKHFQPFPPQSSPLLDTFSTEHASFDLLVTFFATS</sequence>
<organism evidence="1 2">
    <name type="scientific">Wuchereria bancrofti</name>
    <dbReference type="NCBI Taxonomy" id="6293"/>
    <lineage>
        <taxon>Eukaryota</taxon>
        <taxon>Metazoa</taxon>
        <taxon>Ecdysozoa</taxon>
        <taxon>Nematoda</taxon>
        <taxon>Chromadorea</taxon>
        <taxon>Rhabditida</taxon>
        <taxon>Spirurina</taxon>
        <taxon>Spiruromorpha</taxon>
        <taxon>Filarioidea</taxon>
        <taxon>Onchocercidae</taxon>
        <taxon>Wuchereria</taxon>
    </lineage>
</organism>
<dbReference type="AlphaFoldDB" id="J9BMI9"/>
<reference evidence="2" key="1">
    <citation type="submission" date="2012-08" db="EMBL/GenBank/DDBJ databases">
        <title>The Genome Sequence of Wuchereria bancrofti.</title>
        <authorList>
            <person name="Nutman T.B."/>
            <person name="Fink D.L."/>
            <person name="Russ C."/>
            <person name="Young S."/>
            <person name="Zeng Q."/>
            <person name="Koehrsen M."/>
            <person name="Alvarado L."/>
            <person name="Berlin A."/>
            <person name="Chapman S.B."/>
            <person name="Chen Z."/>
            <person name="Freedman E."/>
            <person name="Gellesch M."/>
            <person name="Goldberg J."/>
            <person name="Griggs A."/>
            <person name="Gujja S."/>
            <person name="Heilman E.R."/>
            <person name="Heiman D."/>
            <person name="Hepburn T."/>
            <person name="Howarth C."/>
            <person name="Jen D."/>
            <person name="Larson L."/>
            <person name="Lewis B."/>
            <person name="Mehta T."/>
            <person name="Park D."/>
            <person name="Pearson M."/>
            <person name="Roberts A."/>
            <person name="Saif S."/>
            <person name="Shea T."/>
            <person name="Shenoy N."/>
            <person name="Sisk P."/>
            <person name="Stolte C."/>
            <person name="Sykes S."/>
            <person name="Walk T."/>
            <person name="White J."/>
            <person name="Yandava C."/>
            <person name="Haas B."/>
            <person name="Henn M.R."/>
            <person name="Nusbaum C."/>
            <person name="Birren B."/>
        </authorList>
    </citation>
    <scope>NUCLEOTIDE SEQUENCE [LARGE SCALE GENOMIC DNA]</scope>
    <source>
        <strain evidence="2">NA</strain>
    </source>
</reference>
<gene>
    <name evidence="1" type="ORF">WUBG_00323</name>
</gene>